<dbReference type="Proteomes" id="UP000663866">
    <property type="component" value="Unassembled WGS sequence"/>
</dbReference>
<reference evidence="2" key="1">
    <citation type="submission" date="2021-02" db="EMBL/GenBank/DDBJ databases">
        <authorList>
            <person name="Nowell W R."/>
        </authorList>
    </citation>
    <scope>NUCLEOTIDE SEQUENCE</scope>
</reference>
<feature type="chain" id="PRO_5035692928" evidence="1">
    <location>
        <begin position="18"/>
        <end position="152"/>
    </location>
</feature>
<evidence type="ECO:0000313" key="3">
    <source>
        <dbReference type="EMBL" id="CAF3846333.1"/>
    </source>
</evidence>
<keyword evidence="4" id="KW-1185">Reference proteome</keyword>
<name>A0A818X6S1_9BILA</name>
<organism evidence="2 4">
    <name type="scientific">Rotaria magnacalcarata</name>
    <dbReference type="NCBI Taxonomy" id="392030"/>
    <lineage>
        <taxon>Eukaryota</taxon>
        <taxon>Metazoa</taxon>
        <taxon>Spiralia</taxon>
        <taxon>Gnathifera</taxon>
        <taxon>Rotifera</taxon>
        <taxon>Eurotatoria</taxon>
        <taxon>Bdelloidea</taxon>
        <taxon>Philodinida</taxon>
        <taxon>Philodinidae</taxon>
        <taxon>Rotaria</taxon>
    </lineage>
</organism>
<keyword evidence="1" id="KW-0732">Signal</keyword>
<proteinExistence type="predicted"/>
<dbReference type="EMBL" id="CAJOBG010000014">
    <property type="protein sequence ID" value="CAF3735961.1"/>
    <property type="molecule type" value="Genomic_DNA"/>
</dbReference>
<dbReference type="EMBL" id="CAJOBF010000630">
    <property type="protein sequence ID" value="CAF3846333.1"/>
    <property type="molecule type" value="Genomic_DNA"/>
</dbReference>
<feature type="signal peptide" evidence="1">
    <location>
        <begin position="1"/>
        <end position="17"/>
    </location>
</feature>
<gene>
    <name evidence="2" type="ORF">OVN521_LOCUS269</name>
    <name evidence="3" type="ORF">UXM345_LOCUS7553</name>
</gene>
<protein>
    <submittedName>
        <fullName evidence="2">Uncharacterized protein</fullName>
    </submittedName>
</protein>
<evidence type="ECO:0000313" key="4">
    <source>
        <dbReference type="Proteomes" id="UP000663866"/>
    </source>
</evidence>
<evidence type="ECO:0000256" key="1">
    <source>
        <dbReference type="SAM" id="SignalP"/>
    </source>
</evidence>
<dbReference type="AlphaFoldDB" id="A0A818X6S1"/>
<dbReference type="Proteomes" id="UP000663842">
    <property type="component" value="Unassembled WGS sequence"/>
</dbReference>
<sequence>MLKQIIVLLSLIQLIHCLSARSNNSIRIRLVVATNILIISFRLILVWWSRRDDSSEIDCKIEFENENLSLEGKICGYCYAKCQQQFAACLLAQMNQVVTGSIDYCEKLSKKCETDCYNDKRTGRIAEVNWGKVVKILRQFNSYSPVDNQKKH</sequence>
<comment type="caution">
    <text evidence="2">The sequence shown here is derived from an EMBL/GenBank/DDBJ whole genome shotgun (WGS) entry which is preliminary data.</text>
</comment>
<evidence type="ECO:0000313" key="2">
    <source>
        <dbReference type="EMBL" id="CAF3735961.1"/>
    </source>
</evidence>
<accession>A0A818X6S1</accession>